<dbReference type="AlphaFoldDB" id="A0A0M7B8N9"/>
<evidence type="ECO:0000313" key="3">
    <source>
        <dbReference type="Proteomes" id="UP000049455"/>
    </source>
</evidence>
<keyword evidence="3" id="KW-1185">Reference proteome</keyword>
<dbReference type="Pfam" id="PF13770">
    <property type="entry name" value="DUF4169"/>
    <property type="match status" value="1"/>
</dbReference>
<dbReference type="EMBL" id="CYPR01000109">
    <property type="protein sequence ID" value="CUH39080.1"/>
    <property type="molecule type" value="Genomic_DNA"/>
</dbReference>
<feature type="compositionally biased region" description="Basic and acidic residues" evidence="1">
    <location>
        <begin position="34"/>
        <end position="61"/>
    </location>
</feature>
<feature type="region of interest" description="Disordered" evidence="1">
    <location>
        <begin position="1"/>
        <end position="61"/>
    </location>
</feature>
<evidence type="ECO:0000313" key="2">
    <source>
        <dbReference type="EMBL" id="CUH39080.1"/>
    </source>
</evidence>
<gene>
    <name evidence="2" type="ORF">JSE7799_01800</name>
</gene>
<evidence type="ECO:0008006" key="4">
    <source>
        <dbReference type="Google" id="ProtNLM"/>
    </source>
</evidence>
<proteinExistence type="predicted"/>
<reference evidence="2 3" key="1">
    <citation type="submission" date="2015-09" db="EMBL/GenBank/DDBJ databases">
        <authorList>
            <person name="Jackson K.R."/>
            <person name="Lunt B.L."/>
            <person name="Fisher J.N.B."/>
            <person name="Gardner A.V."/>
            <person name="Bailey M.E."/>
            <person name="Deus L.M."/>
            <person name="Earl A.S."/>
            <person name="Gibby P.D."/>
            <person name="Hartmann K.A."/>
            <person name="Liu J.E."/>
            <person name="Manci A.M."/>
            <person name="Nielsen D.A."/>
            <person name="Solomon M.B."/>
            <person name="Breakwell D.P."/>
            <person name="Burnett S.H."/>
            <person name="Grose J.H."/>
        </authorList>
    </citation>
    <scope>NUCLEOTIDE SEQUENCE [LARGE SCALE GENOMIC DNA]</scope>
    <source>
        <strain evidence="2 3">CECT 7799</strain>
    </source>
</reference>
<accession>A0A0M7B8N9</accession>
<name>A0A0M7B8N9_9RHOB</name>
<dbReference type="Proteomes" id="UP000049455">
    <property type="component" value="Unassembled WGS sequence"/>
</dbReference>
<dbReference type="STRING" id="313367.JSE7799_01800"/>
<dbReference type="InterPro" id="IPR025227">
    <property type="entry name" value="DUF4169"/>
</dbReference>
<evidence type="ECO:0000256" key="1">
    <source>
        <dbReference type="SAM" id="MobiDB-lite"/>
    </source>
</evidence>
<protein>
    <recommendedName>
        <fullName evidence="4">DUF4169 domain-containing protein</fullName>
    </recommendedName>
</protein>
<sequence length="61" mass="6828">MSGKIISLSGARKAKARAEARQRADANAVKHGRTKAEKFRDKAQSEKRARDLDGHLPDRDR</sequence>
<dbReference type="RefSeq" id="WP_055663321.1">
    <property type="nucleotide sequence ID" value="NZ_CYPR01000109.1"/>
</dbReference>
<organism evidence="2 3">
    <name type="scientific">Jannaschia seosinensis</name>
    <dbReference type="NCBI Taxonomy" id="313367"/>
    <lineage>
        <taxon>Bacteria</taxon>
        <taxon>Pseudomonadati</taxon>
        <taxon>Pseudomonadota</taxon>
        <taxon>Alphaproteobacteria</taxon>
        <taxon>Rhodobacterales</taxon>
        <taxon>Roseobacteraceae</taxon>
        <taxon>Jannaschia</taxon>
    </lineage>
</organism>